<name>A0A926VJ11_9CYAN</name>
<dbReference type="InterPro" id="IPR057930">
    <property type="entry name" value="Antitoxin_put"/>
</dbReference>
<accession>A0A926VJ11</accession>
<reference evidence="1" key="1">
    <citation type="journal article" date="2015" name="ISME J.">
        <title>Draft Genome Sequence of Streptomyces incarnatus NRRL8089, which Produces the Nucleoside Antibiotic Sinefungin.</title>
        <authorList>
            <person name="Oshima K."/>
            <person name="Hattori M."/>
            <person name="Shimizu H."/>
            <person name="Fukuda K."/>
            <person name="Nemoto M."/>
            <person name="Inagaki K."/>
            <person name="Tamura T."/>
        </authorList>
    </citation>
    <scope>NUCLEOTIDE SEQUENCE</scope>
    <source>
        <strain evidence="1">FACHB-1375</strain>
    </source>
</reference>
<proteinExistence type="predicted"/>
<dbReference type="AlphaFoldDB" id="A0A926VJ11"/>
<protein>
    <submittedName>
        <fullName evidence="1">Uncharacterized protein</fullName>
    </submittedName>
</protein>
<sequence>MAEITIEESKLKELLKTALVEVLSEQKEVFSDLLAEIVEDIALEKAIREGENTEPVSRDAIFKLLEGKG</sequence>
<organism evidence="1 2">
    <name type="scientific">Aerosakkonema funiforme FACHB-1375</name>
    <dbReference type="NCBI Taxonomy" id="2949571"/>
    <lineage>
        <taxon>Bacteria</taxon>
        <taxon>Bacillati</taxon>
        <taxon>Cyanobacteriota</taxon>
        <taxon>Cyanophyceae</taxon>
        <taxon>Oscillatoriophycideae</taxon>
        <taxon>Aerosakkonematales</taxon>
        <taxon>Aerosakkonemataceae</taxon>
        <taxon>Aerosakkonema</taxon>
    </lineage>
</organism>
<evidence type="ECO:0000313" key="1">
    <source>
        <dbReference type="EMBL" id="MBD2184780.1"/>
    </source>
</evidence>
<dbReference type="EMBL" id="JACJPW010000094">
    <property type="protein sequence ID" value="MBD2184780.1"/>
    <property type="molecule type" value="Genomic_DNA"/>
</dbReference>
<gene>
    <name evidence="1" type="ORF">H6G03_27535</name>
</gene>
<reference evidence="1" key="2">
    <citation type="submission" date="2020-08" db="EMBL/GenBank/DDBJ databases">
        <authorList>
            <person name="Chen M."/>
            <person name="Teng W."/>
            <person name="Zhao L."/>
            <person name="Hu C."/>
            <person name="Zhou Y."/>
            <person name="Han B."/>
            <person name="Song L."/>
            <person name="Shu W."/>
        </authorList>
    </citation>
    <scope>NUCLEOTIDE SEQUENCE</scope>
    <source>
        <strain evidence="1">FACHB-1375</strain>
    </source>
</reference>
<comment type="caution">
    <text evidence="1">The sequence shown here is derived from an EMBL/GenBank/DDBJ whole genome shotgun (WGS) entry which is preliminary data.</text>
</comment>
<dbReference type="Proteomes" id="UP000641646">
    <property type="component" value="Unassembled WGS sequence"/>
</dbReference>
<dbReference type="Pfam" id="PF25734">
    <property type="entry name" value="RelB_like_antitoxin"/>
    <property type="match status" value="1"/>
</dbReference>
<keyword evidence="2" id="KW-1185">Reference proteome</keyword>
<evidence type="ECO:0000313" key="2">
    <source>
        <dbReference type="Proteomes" id="UP000641646"/>
    </source>
</evidence>
<dbReference type="RefSeq" id="WP_190471841.1">
    <property type="nucleotide sequence ID" value="NZ_JACJPW010000094.1"/>
</dbReference>